<dbReference type="GO" id="GO:0046820">
    <property type="term" value="F:4-amino-4-deoxychorismate synthase activity"/>
    <property type="evidence" value="ECO:0007669"/>
    <property type="project" value="TreeGrafter"/>
</dbReference>
<dbReference type="PRINTS" id="PR00095">
    <property type="entry name" value="ANTSNTHASEI"/>
</dbReference>
<gene>
    <name evidence="2" type="ORF">UFOPK3204_00475</name>
</gene>
<sequence length="351" mass="37051">MGPMTQAFAHLGGRWATGVSDVTNDLGALDGGGRWAVLLPYSGPPVAIRFRSWLEQPRVVRPLGLGSSEVGPIRWQGPPANSWSSSVDEPEYLAAVEEVRTAIAAGSVYQANICRVLSAQLPDTGQSDIAGLYELLRVGNPAPYSGMICAPELGIEVVTASPELFLERQEGVIRSGPIKGTGKVAGDLTAKDEAENVMIVDLVRNDLSKVCATGSVTVPELLKVEVHPGLVHLASYISGTLLPDAGWPQIIEATFPPGSITGAPKSSAIRIIGELEPAPREYYCGAIGWVDADEGTACLAVAIRTFWKSAGQLHFGTGAGITWSSDAQAEWRETQLKAAHLTTVAAGSWQS</sequence>
<dbReference type="InterPro" id="IPR019999">
    <property type="entry name" value="Anth_synth_I-like"/>
</dbReference>
<dbReference type="Pfam" id="PF00425">
    <property type="entry name" value="Chorismate_bind"/>
    <property type="match status" value="1"/>
</dbReference>
<dbReference type="InterPro" id="IPR005801">
    <property type="entry name" value="ADC_synthase"/>
</dbReference>
<dbReference type="GO" id="GO:0000162">
    <property type="term" value="P:L-tryptophan biosynthetic process"/>
    <property type="evidence" value="ECO:0007669"/>
    <property type="project" value="TreeGrafter"/>
</dbReference>
<proteinExistence type="predicted"/>
<dbReference type="Gene3D" id="3.60.120.10">
    <property type="entry name" value="Anthranilate synthase"/>
    <property type="match status" value="1"/>
</dbReference>
<evidence type="ECO:0000259" key="1">
    <source>
        <dbReference type="Pfam" id="PF00425"/>
    </source>
</evidence>
<dbReference type="SUPFAM" id="SSF56322">
    <property type="entry name" value="ADC synthase"/>
    <property type="match status" value="1"/>
</dbReference>
<dbReference type="PANTHER" id="PTHR11236">
    <property type="entry name" value="AMINOBENZOATE/ANTHRANILATE SYNTHASE"/>
    <property type="match status" value="1"/>
</dbReference>
<protein>
    <submittedName>
        <fullName evidence="2">Unannotated protein</fullName>
    </submittedName>
</protein>
<feature type="domain" description="Chorismate-utilising enzyme C-terminal" evidence="1">
    <location>
        <begin position="89"/>
        <end position="337"/>
    </location>
</feature>
<reference evidence="2" key="1">
    <citation type="submission" date="2020-05" db="EMBL/GenBank/DDBJ databases">
        <authorList>
            <person name="Chiriac C."/>
            <person name="Salcher M."/>
            <person name="Ghai R."/>
            <person name="Kavagutti S V."/>
        </authorList>
    </citation>
    <scope>NUCLEOTIDE SEQUENCE</scope>
</reference>
<organism evidence="2">
    <name type="scientific">freshwater metagenome</name>
    <dbReference type="NCBI Taxonomy" id="449393"/>
    <lineage>
        <taxon>unclassified sequences</taxon>
        <taxon>metagenomes</taxon>
        <taxon>ecological metagenomes</taxon>
    </lineage>
</organism>
<dbReference type="InterPro" id="IPR015890">
    <property type="entry name" value="Chorismate_C"/>
</dbReference>
<name>A0A6J6ZZ46_9ZZZZ</name>
<dbReference type="PANTHER" id="PTHR11236:SF50">
    <property type="entry name" value="AMINODEOXYCHORISMATE SYNTHASE COMPONENT 1"/>
    <property type="match status" value="1"/>
</dbReference>
<accession>A0A6J6ZZ46</accession>
<evidence type="ECO:0000313" key="2">
    <source>
        <dbReference type="EMBL" id="CAB4825724.1"/>
    </source>
</evidence>
<dbReference type="AlphaFoldDB" id="A0A6J6ZZ46"/>
<dbReference type="EMBL" id="CAFABK010000014">
    <property type="protein sequence ID" value="CAB4825724.1"/>
    <property type="molecule type" value="Genomic_DNA"/>
</dbReference>